<evidence type="ECO:0000313" key="10">
    <source>
        <dbReference type="EMBL" id="RPH29436.1"/>
    </source>
</evidence>
<evidence type="ECO:0000259" key="9">
    <source>
        <dbReference type="Pfam" id="PF07195"/>
    </source>
</evidence>
<dbReference type="RefSeq" id="WP_124023224.1">
    <property type="nucleotide sequence ID" value="NZ_RPOH01000019.1"/>
</dbReference>
<protein>
    <recommendedName>
        <fullName evidence="3 7">Flagellar hook-associated protein 2</fullName>
        <shortName evidence="7">HAP2</shortName>
    </recommendedName>
    <alternativeName>
        <fullName evidence="7">Flagellar cap protein</fullName>
    </alternativeName>
</protein>
<keyword evidence="4" id="KW-0175">Coiled coil</keyword>
<evidence type="ECO:0000256" key="6">
    <source>
        <dbReference type="ARBA" id="ARBA00025175"/>
    </source>
</evidence>
<keyword evidence="5 7" id="KW-0975">Bacterial flagellum</keyword>
<comment type="function">
    <text evidence="6">Required for the morphogenesis and for the elongation of the flagellar filament by facilitating polymerization of the flagellin monomers at the tip of growing filament. Forms a capping structure, which prevents flagellin subunits (transported through the central channel of the flagellum) from leaking out without polymerization at the distal end.</text>
</comment>
<dbReference type="GO" id="GO:0007155">
    <property type="term" value="P:cell adhesion"/>
    <property type="evidence" value="ECO:0007669"/>
    <property type="project" value="InterPro"/>
</dbReference>
<feature type="domain" description="Flagellar hook-associated protein 2 C-terminal" evidence="9">
    <location>
        <begin position="213"/>
        <end position="426"/>
    </location>
</feature>
<keyword evidence="11" id="KW-1185">Reference proteome</keyword>
<dbReference type="PANTHER" id="PTHR30288">
    <property type="entry name" value="FLAGELLAR CAP/ASSEMBLY PROTEIN FLID"/>
    <property type="match status" value="1"/>
</dbReference>
<evidence type="ECO:0000259" key="8">
    <source>
        <dbReference type="Pfam" id="PF02465"/>
    </source>
</evidence>
<dbReference type="InterPro" id="IPR010810">
    <property type="entry name" value="Flagellin_hook_IN_motif"/>
</dbReference>
<dbReference type="Proteomes" id="UP000268615">
    <property type="component" value="Unassembled WGS sequence"/>
</dbReference>
<keyword evidence="10" id="KW-0969">Cilium</keyword>
<reference evidence="10 11" key="1">
    <citation type="submission" date="2018-11" db="EMBL/GenBank/DDBJ databases">
        <title>Draft genome sequence of Buttiauxella warmboldiae CCUG 35512.</title>
        <authorList>
            <person name="Salva-Serra F."/>
            <person name="Marathe N."/>
            <person name="Moore E."/>
            <person name="Svensson L."/>
            <person name="Engstrom-Jakobsson H."/>
        </authorList>
    </citation>
    <scope>NUCLEOTIDE SEQUENCE [LARGE SCALE GENOMIC DNA]</scope>
    <source>
        <strain evidence="10 11">CCUG 35512</strain>
    </source>
</reference>
<dbReference type="Pfam" id="PF07196">
    <property type="entry name" value="Flagellin_IN"/>
    <property type="match status" value="1"/>
</dbReference>
<sequence>MTDFSSIDPQSMAKQLAGFDVQTLQSQLKTQKARLTAQQNALKSLKSGLTDFRTSLTNLNKTTSGMLKTSASMSVENMAKATTTSDARKGTYSLFIEQLASSHQLAYNDLKDDDVKNATGSMTIEINGNSIAIDMDGVDSLAGLAKAINGMDGNPGVTASLVRTGGEVRLMLSSDKSGEENAITLSGGPSAMTSNVRTISAAQDANVWLGDQNNGMLITNSTNTLTDLIDGVTLELNQTHKAGDAPLRINVGVDTTETQNQVNSFVEAYNKLIGTLGSLTASGSSSTDRGAFAGDASISGLRRELNDMLRTSIDGLDITQFGLSADKDGKLTLDSDKLKEKLTDDPGKLNALFNGSDGLLKKMDKSLDRLLSISSGDIKSREETNRRRENELSDRSDKISTRYDTAYNRYLQQFTRMQSVLQQMNNTASMFGLV</sequence>
<evidence type="ECO:0000256" key="5">
    <source>
        <dbReference type="ARBA" id="ARBA00023143"/>
    </source>
</evidence>
<feature type="domain" description="Flagellar hook-associated protein 2 N-terminal" evidence="8">
    <location>
        <begin position="5"/>
        <end position="103"/>
    </location>
</feature>
<comment type="function">
    <text evidence="7">Required for morphogenesis and for the elongation of the flagellar filament by facilitating polymerization of the flagellin monomers at the tip of growing filament. Forms a capping structure, which prevents flagellin subunits (transported through the central channel of the flagellum) from leaking out without polymerization at the distal end.</text>
</comment>
<dbReference type="InterPro" id="IPR040026">
    <property type="entry name" value="FliD"/>
</dbReference>
<dbReference type="Pfam" id="PF07195">
    <property type="entry name" value="FliD_C"/>
    <property type="match status" value="1"/>
</dbReference>
<evidence type="ECO:0000256" key="7">
    <source>
        <dbReference type="RuleBase" id="RU362066"/>
    </source>
</evidence>
<dbReference type="InterPro" id="IPR003481">
    <property type="entry name" value="FliD_N"/>
</dbReference>
<dbReference type="InterPro" id="IPR010809">
    <property type="entry name" value="FliD_C"/>
</dbReference>
<keyword evidence="10" id="KW-0282">Flagellum</keyword>
<dbReference type="GO" id="GO:0005576">
    <property type="term" value="C:extracellular region"/>
    <property type="evidence" value="ECO:0007669"/>
    <property type="project" value="UniProtKB-SubCell"/>
</dbReference>
<dbReference type="EMBL" id="RPOH01000019">
    <property type="protein sequence ID" value="RPH29436.1"/>
    <property type="molecule type" value="Genomic_DNA"/>
</dbReference>
<comment type="similarity">
    <text evidence="1 7">Belongs to the FliD family.</text>
</comment>
<keyword evidence="10" id="KW-0966">Cell projection</keyword>
<dbReference type="OrthoDB" id="9810816at2"/>
<dbReference type="Pfam" id="PF02465">
    <property type="entry name" value="FliD_N"/>
    <property type="match status" value="1"/>
</dbReference>
<evidence type="ECO:0000313" key="11">
    <source>
        <dbReference type="Proteomes" id="UP000268615"/>
    </source>
</evidence>
<evidence type="ECO:0000256" key="3">
    <source>
        <dbReference type="ARBA" id="ARBA00016246"/>
    </source>
</evidence>
<keyword evidence="7" id="KW-0964">Secreted</keyword>
<dbReference type="GO" id="GO:0071973">
    <property type="term" value="P:bacterial-type flagellum-dependent cell motility"/>
    <property type="evidence" value="ECO:0007669"/>
    <property type="project" value="TreeGrafter"/>
</dbReference>
<evidence type="ECO:0000256" key="1">
    <source>
        <dbReference type="ARBA" id="ARBA00009764"/>
    </source>
</evidence>
<gene>
    <name evidence="10" type="ORF">EHN07_05730</name>
</gene>
<comment type="caution">
    <text evidence="10">The sequence shown here is derived from an EMBL/GenBank/DDBJ whole genome shotgun (WGS) entry which is preliminary data.</text>
</comment>
<dbReference type="PANTHER" id="PTHR30288:SF0">
    <property type="entry name" value="FLAGELLAR HOOK-ASSOCIATED PROTEIN 2"/>
    <property type="match status" value="1"/>
</dbReference>
<accession>A0A3N5ECL3</accession>
<comment type="subcellular location">
    <subcellularLocation>
        <location evidence="7">Secreted</location>
    </subcellularLocation>
    <subcellularLocation>
        <location evidence="7">Bacterial flagellum</location>
    </subcellularLocation>
</comment>
<name>A0A3N5ECL3_9ENTR</name>
<comment type="subunit">
    <text evidence="2 7">Homopentamer.</text>
</comment>
<proteinExistence type="inferred from homology"/>
<evidence type="ECO:0000256" key="2">
    <source>
        <dbReference type="ARBA" id="ARBA00011255"/>
    </source>
</evidence>
<dbReference type="AlphaFoldDB" id="A0A3N5ECL3"/>
<evidence type="ECO:0000256" key="4">
    <source>
        <dbReference type="ARBA" id="ARBA00023054"/>
    </source>
</evidence>
<dbReference type="GO" id="GO:0009424">
    <property type="term" value="C:bacterial-type flagellum hook"/>
    <property type="evidence" value="ECO:0007669"/>
    <property type="project" value="UniProtKB-UniRule"/>
</dbReference>
<organism evidence="10 11">
    <name type="scientific">Buttiauxella warmboldiae</name>
    <dbReference type="NCBI Taxonomy" id="82993"/>
    <lineage>
        <taxon>Bacteria</taxon>
        <taxon>Pseudomonadati</taxon>
        <taxon>Pseudomonadota</taxon>
        <taxon>Gammaproteobacteria</taxon>
        <taxon>Enterobacterales</taxon>
        <taxon>Enterobacteriaceae</taxon>
        <taxon>Buttiauxella</taxon>
    </lineage>
</organism>
<dbReference type="GO" id="GO:0009421">
    <property type="term" value="C:bacterial-type flagellum filament cap"/>
    <property type="evidence" value="ECO:0007669"/>
    <property type="project" value="InterPro"/>
</dbReference>